<dbReference type="InterPro" id="IPR002902">
    <property type="entry name" value="GNK2"/>
</dbReference>
<evidence type="ECO:0000313" key="4">
    <source>
        <dbReference type="EMBL" id="KAL1198998.1"/>
    </source>
</evidence>
<reference evidence="4 5" key="1">
    <citation type="submission" date="2024-04" db="EMBL/GenBank/DDBJ databases">
        <title>Genome assembly C_amara_ONT_v2.</title>
        <authorList>
            <person name="Yant L."/>
            <person name="Moore C."/>
            <person name="Slenker M."/>
        </authorList>
    </citation>
    <scope>NUCLEOTIDE SEQUENCE [LARGE SCALE GENOMIC DNA]</scope>
    <source>
        <tissue evidence="4">Leaf</tissue>
    </source>
</reference>
<name>A0ABD0ZX45_CARAN</name>
<protein>
    <submittedName>
        <fullName evidence="4">Cysteine-rich receptor-like protein kinase 36</fullName>
    </submittedName>
</protein>
<dbReference type="Proteomes" id="UP001558713">
    <property type="component" value="Unassembled WGS sequence"/>
</dbReference>
<dbReference type="PROSITE" id="PS51473">
    <property type="entry name" value="GNK2"/>
    <property type="match status" value="1"/>
</dbReference>
<accession>A0ABD0ZX45</accession>
<dbReference type="CDD" id="cd23509">
    <property type="entry name" value="Gnk2-like"/>
    <property type="match status" value="1"/>
</dbReference>
<evidence type="ECO:0000259" key="3">
    <source>
        <dbReference type="PROSITE" id="PS51473"/>
    </source>
</evidence>
<evidence type="ECO:0000256" key="1">
    <source>
        <dbReference type="ARBA" id="ARBA00022729"/>
    </source>
</evidence>
<dbReference type="Pfam" id="PF01657">
    <property type="entry name" value="Stress-antifung"/>
    <property type="match status" value="1"/>
</dbReference>
<keyword evidence="2" id="KW-0677">Repeat</keyword>
<evidence type="ECO:0000256" key="2">
    <source>
        <dbReference type="ARBA" id="ARBA00022737"/>
    </source>
</evidence>
<comment type="caution">
    <text evidence="4">The sequence shown here is derived from an EMBL/GenBank/DDBJ whole genome shotgun (WGS) entry which is preliminary data.</text>
</comment>
<keyword evidence="5" id="KW-1185">Reference proteome</keyword>
<dbReference type="PANTHER" id="PTHR32099">
    <property type="entry name" value="CYSTEINE-RICH REPEAT SECRETORY PROTEIN"/>
    <property type="match status" value="1"/>
</dbReference>
<proteinExistence type="predicted"/>
<dbReference type="EMBL" id="JBANAX010000656">
    <property type="protein sequence ID" value="KAL1198998.1"/>
    <property type="molecule type" value="Genomic_DNA"/>
</dbReference>
<sequence length="108" mass="12391">METFILLHLPFYLFFFLLLTINGVPRYFLCGEENFPRNTAYSENLESLLPSLASNVTREGGFYNASLDGVYALALCRKNYEVQASRRCVDRASVNTMPRQNRSIHLGF</sequence>
<dbReference type="PANTHER" id="PTHR32099:SF42">
    <property type="entry name" value="CYSTEINE-RICH RECEPTOR-LIKE PROTEIN KINASE 9-RELATED"/>
    <property type="match status" value="1"/>
</dbReference>
<feature type="domain" description="Gnk2-homologous" evidence="3">
    <location>
        <begin position="23"/>
        <end position="108"/>
    </location>
</feature>
<dbReference type="AlphaFoldDB" id="A0ABD0ZX45"/>
<organism evidence="4 5">
    <name type="scientific">Cardamine amara subsp. amara</name>
    <dbReference type="NCBI Taxonomy" id="228776"/>
    <lineage>
        <taxon>Eukaryota</taxon>
        <taxon>Viridiplantae</taxon>
        <taxon>Streptophyta</taxon>
        <taxon>Embryophyta</taxon>
        <taxon>Tracheophyta</taxon>
        <taxon>Spermatophyta</taxon>
        <taxon>Magnoliopsida</taxon>
        <taxon>eudicotyledons</taxon>
        <taxon>Gunneridae</taxon>
        <taxon>Pentapetalae</taxon>
        <taxon>rosids</taxon>
        <taxon>malvids</taxon>
        <taxon>Brassicales</taxon>
        <taxon>Brassicaceae</taxon>
        <taxon>Cardamineae</taxon>
        <taxon>Cardamine</taxon>
    </lineage>
</organism>
<dbReference type="Gene3D" id="3.30.430.20">
    <property type="entry name" value="Gnk2 domain, C-X8-C-X2-C motif"/>
    <property type="match status" value="1"/>
</dbReference>
<gene>
    <name evidence="4" type="ORF">V5N11_004964</name>
</gene>
<dbReference type="InterPro" id="IPR038408">
    <property type="entry name" value="GNK2_sf"/>
</dbReference>
<keyword evidence="1" id="KW-0732">Signal</keyword>
<evidence type="ECO:0000313" key="5">
    <source>
        <dbReference type="Proteomes" id="UP001558713"/>
    </source>
</evidence>